<keyword evidence="4" id="KW-0274">FAD</keyword>
<gene>
    <name evidence="10" type="ORF">WG929_05695</name>
</gene>
<keyword evidence="11" id="KW-1185">Reference proteome</keyword>
<evidence type="ECO:0000256" key="6">
    <source>
        <dbReference type="ARBA" id="ARBA00039101"/>
    </source>
</evidence>
<dbReference type="EC" id="1.4.3.3" evidence="6"/>
<evidence type="ECO:0000313" key="10">
    <source>
        <dbReference type="EMBL" id="MFK4751900.1"/>
    </source>
</evidence>
<dbReference type="EMBL" id="JBBKTX010000005">
    <property type="protein sequence ID" value="MFK4751900.1"/>
    <property type="molecule type" value="Genomic_DNA"/>
</dbReference>
<keyword evidence="3" id="KW-0285">Flavoprotein</keyword>
<protein>
    <recommendedName>
        <fullName evidence="7">D-amino-acid oxidase</fullName>
        <ecNumber evidence="6">1.4.3.3</ecNumber>
    </recommendedName>
</protein>
<dbReference type="Gene3D" id="3.30.9.10">
    <property type="entry name" value="D-Amino Acid Oxidase, subunit A, domain 2"/>
    <property type="match status" value="1"/>
</dbReference>
<comment type="similarity">
    <text evidence="2">Belongs to the DAMOX/DASOX family.</text>
</comment>
<dbReference type="Proteomes" id="UP001620597">
    <property type="component" value="Unassembled WGS sequence"/>
</dbReference>
<evidence type="ECO:0000256" key="5">
    <source>
        <dbReference type="ARBA" id="ARBA00023002"/>
    </source>
</evidence>
<proteinExistence type="inferred from homology"/>
<keyword evidence="5" id="KW-0560">Oxidoreductase</keyword>
<organism evidence="10 11">
    <name type="scientific">Oceanobacter antarcticus</name>
    <dbReference type="NCBI Taxonomy" id="3133425"/>
    <lineage>
        <taxon>Bacteria</taxon>
        <taxon>Pseudomonadati</taxon>
        <taxon>Pseudomonadota</taxon>
        <taxon>Gammaproteobacteria</taxon>
        <taxon>Oceanospirillales</taxon>
        <taxon>Oceanospirillaceae</taxon>
        <taxon>Oceanobacter</taxon>
    </lineage>
</organism>
<dbReference type="PANTHER" id="PTHR11530">
    <property type="entry name" value="D-AMINO ACID OXIDASE"/>
    <property type="match status" value="1"/>
</dbReference>
<evidence type="ECO:0000256" key="4">
    <source>
        <dbReference type="ARBA" id="ARBA00022827"/>
    </source>
</evidence>
<dbReference type="PANTHER" id="PTHR11530:SF11">
    <property type="entry name" value="D-ASPARTATE OXIDASE"/>
    <property type="match status" value="1"/>
</dbReference>
<dbReference type="InterPro" id="IPR006076">
    <property type="entry name" value="FAD-dep_OxRdtase"/>
</dbReference>
<evidence type="ECO:0000256" key="1">
    <source>
        <dbReference type="ARBA" id="ARBA00001974"/>
    </source>
</evidence>
<evidence type="ECO:0000256" key="3">
    <source>
        <dbReference type="ARBA" id="ARBA00022630"/>
    </source>
</evidence>
<evidence type="ECO:0000259" key="9">
    <source>
        <dbReference type="Pfam" id="PF01266"/>
    </source>
</evidence>
<dbReference type="InterPro" id="IPR023209">
    <property type="entry name" value="DAO"/>
</dbReference>
<comment type="catalytic activity">
    <reaction evidence="8">
        <text>a D-alpha-amino acid + O2 + H2O = a 2-oxocarboxylate + H2O2 + NH4(+)</text>
        <dbReference type="Rhea" id="RHEA:21816"/>
        <dbReference type="ChEBI" id="CHEBI:15377"/>
        <dbReference type="ChEBI" id="CHEBI:15379"/>
        <dbReference type="ChEBI" id="CHEBI:16240"/>
        <dbReference type="ChEBI" id="CHEBI:28938"/>
        <dbReference type="ChEBI" id="CHEBI:35179"/>
        <dbReference type="ChEBI" id="CHEBI:59871"/>
        <dbReference type="EC" id="1.4.3.3"/>
    </reaction>
    <physiologicalReaction direction="left-to-right" evidence="8">
        <dbReference type="Rhea" id="RHEA:21817"/>
    </physiologicalReaction>
</comment>
<evidence type="ECO:0000256" key="7">
    <source>
        <dbReference type="ARBA" id="ARBA00039751"/>
    </source>
</evidence>
<comment type="cofactor">
    <cofactor evidence="1">
        <name>FAD</name>
        <dbReference type="ChEBI" id="CHEBI:57692"/>
    </cofactor>
</comment>
<reference evidence="10 11" key="1">
    <citation type="submission" date="2024-03" db="EMBL/GenBank/DDBJ databases">
        <title>High-quality draft genome sequence of Oceanobacter sp. wDCs-4.</title>
        <authorList>
            <person name="Dong C."/>
        </authorList>
    </citation>
    <scope>NUCLEOTIDE SEQUENCE [LARGE SCALE GENOMIC DNA]</scope>
    <source>
        <strain evidence="11">wDCs-4</strain>
    </source>
</reference>
<name>A0ABW8NGL0_9GAMM</name>
<dbReference type="SUPFAM" id="SSF51905">
    <property type="entry name" value="FAD/NAD(P)-binding domain"/>
    <property type="match status" value="1"/>
</dbReference>
<evidence type="ECO:0000313" key="11">
    <source>
        <dbReference type="Proteomes" id="UP001620597"/>
    </source>
</evidence>
<evidence type="ECO:0000256" key="8">
    <source>
        <dbReference type="ARBA" id="ARBA00049547"/>
    </source>
</evidence>
<dbReference type="Gene3D" id="3.50.50.60">
    <property type="entry name" value="FAD/NAD(P)-binding domain"/>
    <property type="match status" value="1"/>
</dbReference>
<accession>A0ABW8NGL0</accession>
<dbReference type="RefSeq" id="WP_416205259.1">
    <property type="nucleotide sequence ID" value="NZ_JBBKTX010000005.1"/>
</dbReference>
<sequence>MHDGAKAGLLASLTSSDEICIAGAGLIGSLIGWRLARQGYRVCLFEADAAEVSTTMSHTTAVHSAAAYTAAAMVAPFSELPLCSPAVFRMGKQSLALWPKLLQDLAADTGARIDFRADGTLMVAHPADNGLLDEMERCFTRHNIGVKQGIVWQNRQKIAALEPLLAEQFQRGIWLKPEGHLENRRLLVLLHQAIIAVGGQIRANSPVNYDASDPVCGWRVNQQRHPATLWIDCCGVGARPWRPQLRGVRGEVIWIEAPDVVIQRPVRLLHPKYHLYLVPREQGRYILGATEIETQDRSPVSVRSALEMLSALYALSPALAEARVLELSTNLRPALSHHEPEITATAGNLAINGLYRHGFLLSPALLGSLQQEHQLPLGLALPSPSDAGHMAWTTARPEVC</sequence>
<feature type="domain" description="FAD dependent oxidoreductase" evidence="9">
    <location>
        <begin position="19"/>
        <end position="364"/>
    </location>
</feature>
<comment type="caution">
    <text evidence="10">The sequence shown here is derived from an EMBL/GenBank/DDBJ whole genome shotgun (WGS) entry which is preliminary data.</text>
</comment>
<dbReference type="Pfam" id="PF01266">
    <property type="entry name" value="DAO"/>
    <property type="match status" value="1"/>
</dbReference>
<dbReference type="InterPro" id="IPR036188">
    <property type="entry name" value="FAD/NAD-bd_sf"/>
</dbReference>
<evidence type="ECO:0000256" key="2">
    <source>
        <dbReference type="ARBA" id="ARBA00006730"/>
    </source>
</evidence>